<reference evidence="8 9" key="1">
    <citation type="submission" date="2012-04" db="EMBL/GenBank/DDBJ databases">
        <title>The Genome Sequence of Saprolegnia declina VS20.</title>
        <authorList>
            <consortium name="The Broad Institute Genome Sequencing Platform"/>
            <person name="Russ C."/>
            <person name="Nusbaum C."/>
            <person name="Tyler B."/>
            <person name="van West P."/>
            <person name="Dieguez-Uribeondo J."/>
            <person name="de Bruijn I."/>
            <person name="Tripathy S."/>
            <person name="Jiang R."/>
            <person name="Young S.K."/>
            <person name="Zeng Q."/>
            <person name="Gargeya S."/>
            <person name="Fitzgerald M."/>
            <person name="Haas B."/>
            <person name="Abouelleil A."/>
            <person name="Alvarado L."/>
            <person name="Arachchi H.M."/>
            <person name="Berlin A."/>
            <person name="Chapman S.B."/>
            <person name="Goldberg J."/>
            <person name="Griggs A."/>
            <person name="Gujja S."/>
            <person name="Hansen M."/>
            <person name="Howarth C."/>
            <person name="Imamovic A."/>
            <person name="Larimer J."/>
            <person name="McCowen C."/>
            <person name="Montmayeur A."/>
            <person name="Murphy C."/>
            <person name="Neiman D."/>
            <person name="Pearson M."/>
            <person name="Priest M."/>
            <person name="Roberts A."/>
            <person name="Saif S."/>
            <person name="Shea T."/>
            <person name="Sisk P."/>
            <person name="Sykes S."/>
            <person name="Wortman J."/>
            <person name="Nusbaum C."/>
            <person name="Birren B."/>
        </authorList>
    </citation>
    <scope>NUCLEOTIDE SEQUENCE [LARGE SCALE GENOMIC DNA]</scope>
    <source>
        <strain evidence="8 9">VS20</strain>
    </source>
</reference>
<evidence type="ECO:0008006" key="10">
    <source>
        <dbReference type="Google" id="ProtNLM"/>
    </source>
</evidence>
<feature type="zinc finger region" description="C3H1-type" evidence="4">
    <location>
        <begin position="482"/>
        <end position="510"/>
    </location>
</feature>
<keyword evidence="3 4" id="KW-0862">Zinc</keyword>
<feature type="compositionally biased region" description="Basic residues" evidence="5">
    <location>
        <begin position="163"/>
        <end position="185"/>
    </location>
</feature>
<dbReference type="eggNOG" id="ENOG502QPTB">
    <property type="taxonomic scope" value="Eukaryota"/>
</dbReference>
<dbReference type="GeneID" id="19946651"/>
<dbReference type="EMBL" id="JH767147">
    <property type="protein sequence ID" value="EQC36470.1"/>
    <property type="molecule type" value="Genomic_DNA"/>
</dbReference>
<feature type="region of interest" description="Disordered" evidence="5">
    <location>
        <begin position="436"/>
        <end position="457"/>
    </location>
</feature>
<feature type="region of interest" description="Disordered" evidence="5">
    <location>
        <begin position="1"/>
        <end position="252"/>
    </location>
</feature>
<dbReference type="GO" id="GO:0005634">
    <property type="term" value="C:nucleus"/>
    <property type="evidence" value="ECO:0007669"/>
    <property type="project" value="TreeGrafter"/>
</dbReference>
<dbReference type="GO" id="GO:0008270">
    <property type="term" value="F:zinc ion binding"/>
    <property type="evidence" value="ECO:0007669"/>
    <property type="project" value="UniProtKB-KW"/>
</dbReference>
<dbReference type="PANTHER" id="PTHR13309">
    <property type="entry name" value="NUCLEAR FRAGILE X MENTAL RETARDATION PROTEIN INTERACTING PROTEIN 1"/>
    <property type="match status" value="1"/>
</dbReference>
<dbReference type="PANTHER" id="PTHR13309:SF0">
    <property type="entry name" value="FMR1-INTERACTING PROTEIN NUFIP1"/>
    <property type="match status" value="1"/>
</dbReference>
<feature type="domain" description="C3H1-type" evidence="6">
    <location>
        <begin position="482"/>
        <end position="510"/>
    </location>
</feature>
<evidence type="ECO:0000256" key="1">
    <source>
        <dbReference type="ARBA" id="ARBA00022723"/>
    </source>
</evidence>
<evidence type="ECO:0000256" key="2">
    <source>
        <dbReference type="ARBA" id="ARBA00022771"/>
    </source>
</evidence>
<feature type="compositionally biased region" description="Pro residues" evidence="5">
    <location>
        <begin position="137"/>
        <end position="146"/>
    </location>
</feature>
<keyword evidence="9" id="KW-1185">Reference proteome</keyword>
<dbReference type="SMART" id="SM00356">
    <property type="entry name" value="ZnF_C3H1"/>
    <property type="match status" value="2"/>
</dbReference>
<evidence type="ECO:0000256" key="3">
    <source>
        <dbReference type="ARBA" id="ARBA00022833"/>
    </source>
</evidence>
<dbReference type="InterPro" id="IPR036855">
    <property type="entry name" value="Znf_CCCH_sf"/>
</dbReference>
<dbReference type="RefSeq" id="XP_008609891.1">
    <property type="nucleotide sequence ID" value="XM_008611669.1"/>
</dbReference>
<dbReference type="AlphaFoldDB" id="T0QRE4"/>
<accession>T0QRE4</accession>
<dbReference type="InterPro" id="IPR039136">
    <property type="entry name" value="NUFIP1-like"/>
</dbReference>
<feature type="compositionally biased region" description="Pro residues" evidence="5">
    <location>
        <begin position="222"/>
        <end position="232"/>
    </location>
</feature>
<dbReference type="PROSITE" id="PS50103">
    <property type="entry name" value="ZF_C3H1"/>
    <property type="match status" value="1"/>
</dbReference>
<dbReference type="Pfam" id="PF00642">
    <property type="entry name" value="zf-CCCH"/>
    <property type="match status" value="1"/>
</dbReference>
<dbReference type="VEuPathDB" id="FungiDB:SDRG_05924"/>
<dbReference type="OrthoDB" id="273070at2759"/>
<evidence type="ECO:0000259" key="7">
    <source>
        <dbReference type="PROSITE" id="PS50157"/>
    </source>
</evidence>
<protein>
    <recommendedName>
        <fullName evidence="10">Cleavage and polyadenylation specificity factor subunit 4</fullName>
    </recommendedName>
</protein>
<dbReference type="STRING" id="1156394.T0QRE4"/>
<keyword evidence="1 4" id="KW-0479">Metal-binding</keyword>
<sequence length="569" mass="61442">MNSRDAGYGGPSARDAGYGGPSPRDAGYGAPAPRDAGHGGRDAGYGGPNAQRDAGYGAPTGSRDAGYGGRDAGYGRRDEGYGQPDLRDNPRDASGYGSGYTGLNQPPPPRQASGSQAPRPQYTKPAQPPAYASNNVAPPPQYPGAQPPRHHMHMPPHYANAPPHHHAGPHNHHVGGHAPPPHHRAGAAPGPYYPPPHMAHHAPPRMQPPPHFDPTYHMHGPPRGPHPPPPNAPMMYHHQMPPHHHAHGPPGMYPPLPAANGMYPPGYAPPGPGPSIPPMSYVCRKCNMGGHWIHDCMKKSGPSNAAPRTAKPALPTAPGDMPFHCEPCEKHFALASQHEAHMNTHESCWAPDCDFSACKRVVTAHYQTSHGQFAGSGLKEIEVEGQKFNVLVGNSPEEIAKWREERRKKWPSDAVVKRKLEDNEERVQAGDVVAPAAKRAKSAMEKPKNTDSPNGTKKSSKFCVKYIRNVCDLGDKCAFNHDISGVSCKTFSTKGFCRRGDECKFMHAEGGAKPKPVAKAPKTAAAQVKEHKSSLLSKLLEKDVEKEQRLMLQAFRYIVEHDFFASSSA</sequence>
<evidence type="ECO:0000256" key="5">
    <source>
        <dbReference type="SAM" id="MobiDB-lite"/>
    </source>
</evidence>
<dbReference type="SUPFAM" id="SSF90229">
    <property type="entry name" value="CCCH zinc finger"/>
    <property type="match status" value="1"/>
</dbReference>
<dbReference type="Gene3D" id="4.10.60.10">
    <property type="entry name" value="Zinc finger, CCHC-type"/>
    <property type="match status" value="1"/>
</dbReference>
<keyword evidence="2 4" id="KW-0863">Zinc-finger</keyword>
<evidence type="ECO:0000256" key="4">
    <source>
        <dbReference type="PROSITE-ProRule" id="PRU00723"/>
    </source>
</evidence>
<evidence type="ECO:0000313" key="8">
    <source>
        <dbReference type="EMBL" id="EQC36470.1"/>
    </source>
</evidence>
<dbReference type="GO" id="GO:0000492">
    <property type="term" value="P:box C/D snoRNP assembly"/>
    <property type="evidence" value="ECO:0007669"/>
    <property type="project" value="TreeGrafter"/>
</dbReference>
<organism evidence="8 9">
    <name type="scientific">Saprolegnia diclina (strain VS20)</name>
    <dbReference type="NCBI Taxonomy" id="1156394"/>
    <lineage>
        <taxon>Eukaryota</taxon>
        <taxon>Sar</taxon>
        <taxon>Stramenopiles</taxon>
        <taxon>Oomycota</taxon>
        <taxon>Saprolegniomycetes</taxon>
        <taxon>Saprolegniales</taxon>
        <taxon>Saprolegniaceae</taxon>
        <taxon>Saprolegnia</taxon>
    </lineage>
</organism>
<feature type="compositionally biased region" description="Basic and acidic residues" evidence="5">
    <location>
        <begin position="73"/>
        <end position="91"/>
    </location>
</feature>
<dbReference type="Proteomes" id="UP000030762">
    <property type="component" value="Unassembled WGS sequence"/>
</dbReference>
<dbReference type="GO" id="GO:0003723">
    <property type="term" value="F:RNA binding"/>
    <property type="evidence" value="ECO:0007669"/>
    <property type="project" value="InterPro"/>
</dbReference>
<dbReference type="PROSITE" id="PS50157">
    <property type="entry name" value="ZINC_FINGER_C2H2_2"/>
    <property type="match status" value="1"/>
</dbReference>
<name>T0QRE4_SAPDV</name>
<evidence type="ECO:0000259" key="6">
    <source>
        <dbReference type="PROSITE" id="PS50103"/>
    </source>
</evidence>
<dbReference type="Gene3D" id="4.10.1000.10">
    <property type="entry name" value="Zinc finger, CCCH-type"/>
    <property type="match status" value="1"/>
</dbReference>
<evidence type="ECO:0000313" key="9">
    <source>
        <dbReference type="Proteomes" id="UP000030762"/>
    </source>
</evidence>
<dbReference type="Pfam" id="PF10453">
    <property type="entry name" value="NUFIP1"/>
    <property type="match status" value="1"/>
</dbReference>
<gene>
    <name evidence="8" type="ORF">SDRG_05924</name>
</gene>
<dbReference type="OMA" id="QPGHWKQ"/>
<proteinExistence type="predicted"/>
<dbReference type="InterPro" id="IPR000571">
    <property type="entry name" value="Znf_CCCH"/>
</dbReference>
<feature type="domain" description="C2H2-type" evidence="7">
    <location>
        <begin position="323"/>
        <end position="345"/>
    </location>
</feature>
<dbReference type="InParanoid" id="T0QRE4"/>
<dbReference type="InterPro" id="IPR013087">
    <property type="entry name" value="Znf_C2H2_type"/>
</dbReference>
<dbReference type="InterPro" id="IPR019496">
    <property type="entry name" value="NUFIP1_cons_dom"/>
</dbReference>
<dbReference type="PROSITE" id="PS00028">
    <property type="entry name" value="ZINC_FINGER_C2H2_1"/>
    <property type="match status" value="1"/>
</dbReference>